<feature type="compositionally biased region" description="Basic and acidic residues" evidence="1">
    <location>
        <begin position="17"/>
        <end position="36"/>
    </location>
</feature>
<proteinExistence type="predicted"/>
<evidence type="ECO:0000313" key="2">
    <source>
        <dbReference type="EMBL" id="QHT03725.1"/>
    </source>
</evidence>
<organism evidence="2">
    <name type="scientific">viral metagenome</name>
    <dbReference type="NCBI Taxonomy" id="1070528"/>
    <lineage>
        <taxon>unclassified sequences</taxon>
        <taxon>metagenomes</taxon>
        <taxon>organismal metagenomes</taxon>
    </lineage>
</organism>
<protein>
    <recommendedName>
        <fullName evidence="3">Methyltransferase</fullName>
    </recommendedName>
</protein>
<sequence>MIHKGPKGHFLLLGPEQHNHDENDREKHNYPKQSESDQVRINILEHLVQNRTKDIDFKIVLELGSGKIL</sequence>
<reference evidence="2" key="1">
    <citation type="journal article" date="2020" name="Nature">
        <title>Giant virus diversity and host interactions through global metagenomics.</title>
        <authorList>
            <person name="Schulz F."/>
            <person name="Roux S."/>
            <person name="Paez-Espino D."/>
            <person name="Jungbluth S."/>
            <person name="Walsh D.A."/>
            <person name="Denef V.J."/>
            <person name="McMahon K.D."/>
            <person name="Konstantinidis K.T."/>
            <person name="Eloe-Fadrosh E.A."/>
            <person name="Kyrpides N.C."/>
            <person name="Woyke T."/>
        </authorList>
    </citation>
    <scope>NUCLEOTIDE SEQUENCE</scope>
    <source>
        <strain evidence="2">GVMAG-M-3300021120-1</strain>
    </source>
</reference>
<evidence type="ECO:0008006" key="3">
    <source>
        <dbReference type="Google" id="ProtNLM"/>
    </source>
</evidence>
<feature type="region of interest" description="Disordered" evidence="1">
    <location>
        <begin position="1"/>
        <end position="36"/>
    </location>
</feature>
<evidence type="ECO:0000256" key="1">
    <source>
        <dbReference type="SAM" id="MobiDB-lite"/>
    </source>
</evidence>
<dbReference type="EMBL" id="MN739416">
    <property type="protein sequence ID" value="QHT03725.1"/>
    <property type="molecule type" value="Genomic_DNA"/>
</dbReference>
<name>A0A6C0CJN3_9ZZZZ</name>
<accession>A0A6C0CJN3</accession>
<dbReference type="AlphaFoldDB" id="A0A6C0CJN3"/>